<dbReference type="EMBL" id="VWSE01000008">
    <property type="protein sequence ID" value="KAB0287055.1"/>
    <property type="molecule type" value="Genomic_DNA"/>
</dbReference>
<dbReference type="SMART" id="SM00901">
    <property type="entry name" value="FRG"/>
    <property type="match status" value="1"/>
</dbReference>
<proteinExistence type="predicted"/>
<dbReference type="Proteomes" id="UP000326789">
    <property type="component" value="Unassembled WGS sequence"/>
</dbReference>
<feature type="domain" description="FRG" evidence="1">
    <location>
        <begin position="20"/>
        <end position="120"/>
    </location>
</feature>
<protein>
    <submittedName>
        <fullName evidence="2">FRG domain-containing protein</fullName>
    </submittedName>
</protein>
<dbReference type="AlphaFoldDB" id="A0A5N3R0W0"/>
<dbReference type="InterPro" id="IPR014966">
    <property type="entry name" value="FRG-dom"/>
</dbReference>
<name>A0A5N3R0W0_9VIBR</name>
<accession>A0A5N3R0W0</accession>
<dbReference type="RefSeq" id="WP_150872548.1">
    <property type="nucleotide sequence ID" value="NZ_VWSE01000008.1"/>
</dbReference>
<evidence type="ECO:0000313" key="2">
    <source>
        <dbReference type="EMBL" id="KAB0287055.1"/>
    </source>
</evidence>
<comment type="caution">
    <text evidence="2">The sequence shown here is derived from an EMBL/GenBank/DDBJ whole genome shotgun (WGS) entry which is preliminary data.</text>
</comment>
<organism evidence="2 3">
    <name type="scientific">Vibrio fortis</name>
    <dbReference type="NCBI Taxonomy" id="212667"/>
    <lineage>
        <taxon>Bacteria</taxon>
        <taxon>Pseudomonadati</taxon>
        <taxon>Pseudomonadota</taxon>
        <taxon>Gammaproteobacteria</taxon>
        <taxon>Vibrionales</taxon>
        <taxon>Vibrionaceae</taxon>
        <taxon>Vibrio</taxon>
    </lineage>
</organism>
<gene>
    <name evidence="2" type="ORF">F2P58_20720</name>
</gene>
<evidence type="ECO:0000313" key="3">
    <source>
        <dbReference type="Proteomes" id="UP000326789"/>
    </source>
</evidence>
<sequence>MTSKNVSSVSEYLEFIEKDSISNVLYRGQKYEGGLIPGLFRAFPNYSVNKLLSVEKELLHKLKTYGARKLTREYDNPWYLLSEAQHFGLRTRLLDWTTNPLVALWFACSTSPSLNRTYVYTFSYDEGNIVSENSNPFETKGITVYQPKLYHERVEAQCGWFTVHEPIKKVNGHYMNMEEQIPNQINEIIISGLEKKKIMRELDRCSVNEKTMYPELSGLCSYINHLLVDKVVQEQELRARADRESRDLQLEAEYKALSSIKKISDTLHSAVLLLS</sequence>
<evidence type="ECO:0000259" key="1">
    <source>
        <dbReference type="SMART" id="SM00901"/>
    </source>
</evidence>
<dbReference type="Pfam" id="PF08867">
    <property type="entry name" value="FRG"/>
    <property type="match status" value="1"/>
</dbReference>
<reference evidence="2 3" key="1">
    <citation type="submission" date="2019-09" db="EMBL/GenBank/DDBJ databases">
        <title>Whole genome sequence of Vibrio fortis.</title>
        <authorList>
            <person name="Das S.K."/>
        </authorList>
    </citation>
    <scope>NUCLEOTIDE SEQUENCE [LARGE SCALE GENOMIC DNA]</scope>
    <source>
        <strain evidence="2 3">AN60</strain>
    </source>
</reference>